<comment type="similarity">
    <text evidence="1">Belongs to the membrane fusion protein (MFP) (TC 8.A.1) family.</text>
</comment>
<dbReference type="InterPro" id="IPR058792">
    <property type="entry name" value="Beta-barrel_RND_2"/>
</dbReference>
<accession>A0A143BGU5</accession>
<dbReference type="SUPFAM" id="SSF111369">
    <property type="entry name" value="HlyD-like secretion proteins"/>
    <property type="match status" value="1"/>
</dbReference>
<dbReference type="STRING" id="1379270.GEMMAAP_04135"/>
<evidence type="ECO:0000313" key="5">
    <source>
        <dbReference type="Proteomes" id="UP000076404"/>
    </source>
</evidence>
<dbReference type="Gene3D" id="2.40.420.20">
    <property type="match status" value="1"/>
</dbReference>
<dbReference type="Gene3D" id="2.40.50.100">
    <property type="match status" value="1"/>
</dbReference>
<protein>
    <submittedName>
        <fullName evidence="4">Uncharacterized protein</fullName>
    </submittedName>
</protein>
<keyword evidence="5" id="KW-1185">Reference proteome</keyword>
<dbReference type="OrthoDB" id="1522646at2"/>
<organism evidence="4 5">
    <name type="scientific">Gemmatimonas phototrophica</name>
    <dbReference type="NCBI Taxonomy" id="1379270"/>
    <lineage>
        <taxon>Bacteria</taxon>
        <taxon>Pseudomonadati</taxon>
        <taxon>Gemmatimonadota</taxon>
        <taxon>Gemmatimonadia</taxon>
        <taxon>Gemmatimonadales</taxon>
        <taxon>Gemmatimonadaceae</taxon>
        <taxon>Gemmatimonas</taxon>
    </lineage>
</organism>
<dbReference type="KEGG" id="gph:GEMMAAP_04135"/>
<evidence type="ECO:0000259" key="3">
    <source>
        <dbReference type="Pfam" id="PF25954"/>
    </source>
</evidence>
<dbReference type="PANTHER" id="PTHR30469:SF15">
    <property type="entry name" value="HLYD FAMILY OF SECRETION PROTEINS"/>
    <property type="match status" value="1"/>
</dbReference>
<gene>
    <name evidence="4" type="ORF">GEMMAAP_04135</name>
</gene>
<sequence>MSMLNTRGVSAAGTPVSVVALIAMLACTGAENTPVDSSSSLELAAGDHVDSGATGTVFLPVSALEARDGDLILRVSTTGQVRSEAVVPLRAEVAGTVAQLIMRAGDQVAARTPLVKLDPYPFDLAVREAQARADEAEQRFLESYVPESLVTGRGPTPEQRKALMNKSGLTGGRLLLERARYEQARAVVTSPVAGVVQSIDVAVAEKLSAGQPIATVVDTRRLRVEAQVLEHDLSLIRVGGEAIVTSAGAPDRPLRGRVDALLPLVDSVARSGRAIVRLTGDGTLRPGMYADVQLEATRLRNRRLVPTRAVIERDGRPLVFVVKDGRAQWTYIVPGRSNGVDTEVLPDSSTGEIPVKAGDPVIVEGHLTLTHDAPVKLLPKPDSRPRTPTP</sequence>
<reference evidence="4 5" key="1">
    <citation type="journal article" date="2014" name="Proc. Natl. Acad. Sci. U.S.A.">
        <title>Functional type 2 photosynthetic reaction centers found in the rare bacterial phylum Gemmatimonadetes.</title>
        <authorList>
            <person name="Zeng Y."/>
            <person name="Feng F."/>
            <person name="Medova H."/>
            <person name="Dean J."/>
            <person name="Koblizek M."/>
        </authorList>
    </citation>
    <scope>NUCLEOTIDE SEQUENCE [LARGE SCALE GENOMIC DNA]</scope>
    <source>
        <strain evidence="4 5">AP64</strain>
    </source>
</reference>
<dbReference type="InterPro" id="IPR006143">
    <property type="entry name" value="RND_pump_MFP"/>
</dbReference>
<evidence type="ECO:0000259" key="2">
    <source>
        <dbReference type="Pfam" id="PF25917"/>
    </source>
</evidence>
<dbReference type="GO" id="GO:0015562">
    <property type="term" value="F:efflux transmembrane transporter activity"/>
    <property type="evidence" value="ECO:0007669"/>
    <property type="project" value="TreeGrafter"/>
</dbReference>
<dbReference type="PANTHER" id="PTHR30469">
    <property type="entry name" value="MULTIDRUG RESISTANCE PROTEIN MDTA"/>
    <property type="match status" value="1"/>
</dbReference>
<dbReference type="Pfam" id="PF25954">
    <property type="entry name" value="Beta-barrel_RND_2"/>
    <property type="match status" value="1"/>
</dbReference>
<dbReference type="Proteomes" id="UP000076404">
    <property type="component" value="Chromosome"/>
</dbReference>
<evidence type="ECO:0000313" key="4">
    <source>
        <dbReference type="EMBL" id="AMW04249.1"/>
    </source>
</evidence>
<name>A0A143BGU5_9BACT</name>
<dbReference type="InterPro" id="IPR058625">
    <property type="entry name" value="MdtA-like_BSH"/>
</dbReference>
<dbReference type="Pfam" id="PF25917">
    <property type="entry name" value="BSH_RND"/>
    <property type="match status" value="1"/>
</dbReference>
<dbReference type="Gene3D" id="2.40.30.170">
    <property type="match status" value="1"/>
</dbReference>
<dbReference type="RefSeq" id="WP_075071421.1">
    <property type="nucleotide sequence ID" value="NZ_CP011454.1"/>
</dbReference>
<feature type="domain" description="Multidrug resistance protein MdtA-like barrel-sandwich hybrid" evidence="2">
    <location>
        <begin position="87"/>
        <end position="218"/>
    </location>
</feature>
<dbReference type="eggNOG" id="COG0845">
    <property type="taxonomic scope" value="Bacteria"/>
</dbReference>
<dbReference type="GO" id="GO:1990281">
    <property type="term" value="C:efflux pump complex"/>
    <property type="evidence" value="ECO:0007669"/>
    <property type="project" value="TreeGrafter"/>
</dbReference>
<reference evidence="4 5" key="2">
    <citation type="journal article" date="2016" name="Environ. Microbiol. Rep.">
        <title>Metagenomic evidence for the presence of phototrophic Gemmatimonadetes bacteria in diverse environments.</title>
        <authorList>
            <person name="Zeng Y."/>
            <person name="Baumbach J."/>
            <person name="Barbosa E.G."/>
            <person name="Azevedo V."/>
            <person name="Zhang C."/>
            <person name="Koblizek M."/>
        </authorList>
    </citation>
    <scope>NUCLEOTIDE SEQUENCE [LARGE SCALE GENOMIC DNA]</scope>
    <source>
        <strain evidence="4 5">AP64</strain>
    </source>
</reference>
<dbReference type="EMBL" id="CP011454">
    <property type="protein sequence ID" value="AMW04249.1"/>
    <property type="molecule type" value="Genomic_DNA"/>
</dbReference>
<dbReference type="NCBIfam" id="TIGR01730">
    <property type="entry name" value="RND_mfp"/>
    <property type="match status" value="1"/>
</dbReference>
<evidence type="ECO:0000256" key="1">
    <source>
        <dbReference type="ARBA" id="ARBA00009477"/>
    </source>
</evidence>
<proteinExistence type="inferred from homology"/>
<feature type="domain" description="CusB-like beta-barrel" evidence="3">
    <location>
        <begin position="224"/>
        <end position="296"/>
    </location>
</feature>
<dbReference type="AlphaFoldDB" id="A0A143BGU5"/>
<dbReference type="PROSITE" id="PS51257">
    <property type="entry name" value="PROKAR_LIPOPROTEIN"/>
    <property type="match status" value="1"/>
</dbReference>